<protein>
    <submittedName>
        <fullName evidence="7">SCO family protein</fullName>
    </submittedName>
</protein>
<keyword evidence="2 3" id="KW-0186">Copper</keyword>
<dbReference type="Proteomes" id="UP000429229">
    <property type="component" value="Unassembled WGS sequence"/>
</dbReference>
<keyword evidence="5" id="KW-0732">Signal</keyword>
<accession>A0A6I4U4T7</accession>
<evidence type="ECO:0000256" key="2">
    <source>
        <dbReference type="ARBA" id="ARBA00023008"/>
    </source>
</evidence>
<evidence type="ECO:0000256" key="5">
    <source>
        <dbReference type="SAM" id="SignalP"/>
    </source>
</evidence>
<feature type="binding site" evidence="3">
    <location>
        <position position="66"/>
    </location>
    <ligand>
        <name>Cu cation</name>
        <dbReference type="ChEBI" id="CHEBI:23378"/>
    </ligand>
</feature>
<evidence type="ECO:0000256" key="4">
    <source>
        <dbReference type="PIRSR" id="PIRSR603782-2"/>
    </source>
</evidence>
<dbReference type="Gene3D" id="3.40.30.10">
    <property type="entry name" value="Glutaredoxin"/>
    <property type="match status" value="1"/>
</dbReference>
<feature type="binding site" evidence="3">
    <location>
        <position position="159"/>
    </location>
    <ligand>
        <name>Cu cation</name>
        <dbReference type="ChEBI" id="CHEBI:23378"/>
    </ligand>
</feature>
<gene>
    <name evidence="7" type="ORF">GRI68_09315</name>
</gene>
<dbReference type="InterPro" id="IPR013766">
    <property type="entry name" value="Thioredoxin_domain"/>
</dbReference>
<dbReference type="PROSITE" id="PS51257">
    <property type="entry name" value="PROKAR_LIPOPROTEIN"/>
    <property type="match status" value="1"/>
</dbReference>
<dbReference type="Pfam" id="PF02630">
    <property type="entry name" value="SCO1-SenC"/>
    <property type="match status" value="1"/>
</dbReference>
<evidence type="ECO:0000259" key="6">
    <source>
        <dbReference type="PROSITE" id="PS51352"/>
    </source>
</evidence>
<proteinExistence type="inferred from homology"/>
<keyword evidence="8" id="KW-1185">Reference proteome</keyword>
<reference evidence="7 8" key="1">
    <citation type="submission" date="2019-12" db="EMBL/GenBank/DDBJ databases">
        <title>Genomic-based taxomic classification of the family Erythrobacteraceae.</title>
        <authorList>
            <person name="Xu L."/>
        </authorList>
    </citation>
    <scope>NUCLEOTIDE SEQUENCE [LARGE SCALE GENOMIC DNA]</scope>
    <source>
        <strain evidence="7 8">LMG 29519</strain>
    </source>
</reference>
<dbReference type="CDD" id="cd02968">
    <property type="entry name" value="SCO"/>
    <property type="match status" value="1"/>
</dbReference>
<feature type="signal peptide" evidence="5">
    <location>
        <begin position="1"/>
        <end position="20"/>
    </location>
</feature>
<name>A0A6I4U4T7_9SPHN</name>
<organism evidence="7 8">
    <name type="scientific">Alteriqipengyuania halimionae</name>
    <dbReference type="NCBI Taxonomy" id="1926630"/>
    <lineage>
        <taxon>Bacteria</taxon>
        <taxon>Pseudomonadati</taxon>
        <taxon>Pseudomonadota</taxon>
        <taxon>Alphaproteobacteria</taxon>
        <taxon>Sphingomonadales</taxon>
        <taxon>Erythrobacteraceae</taxon>
        <taxon>Alteriqipengyuania</taxon>
    </lineage>
</organism>
<evidence type="ECO:0000313" key="7">
    <source>
        <dbReference type="EMBL" id="MXP10374.1"/>
    </source>
</evidence>
<dbReference type="InterPro" id="IPR003782">
    <property type="entry name" value="SCO1/SenC"/>
</dbReference>
<feature type="domain" description="Thioredoxin" evidence="6">
    <location>
        <begin position="28"/>
        <end position="195"/>
    </location>
</feature>
<keyword evidence="3" id="KW-0479">Metal-binding</keyword>
<keyword evidence="4" id="KW-1015">Disulfide bond</keyword>
<feature type="chain" id="PRO_5026100168" evidence="5">
    <location>
        <begin position="21"/>
        <end position="195"/>
    </location>
</feature>
<feature type="binding site" evidence="3">
    <location>
        <position position="70"/>
    </location>
    <ligand>
        <name>Cu cation</name>
        <dbReference type="ChEBI" id="CHEBI:23378"/>
    </ligand>
</feature>
<dbReference type="AlphaFoldDB" id="A0A6I4U4T7"/>
<sequence>MLRFISLFFAAALMASCAPSTPSEEPPLEGARIGTPFTLTSGDGSKVSWSDFEGQYRMVYFGYTSCPDICPFDVQRMAKAHDEFLAARPEMDGKLAEIFITVDPARDTPEAIAQFTRAFSPDLVGLTGSEEEIAKVTQDFAAYRALEEPDEYGFYLVQHGPPGAYLFGPEGEPIALLPVDESVEQTVAELQRWIR</sequence>
<dbReference type="PANTHER" id="PTHR12151">
    <property type="entry name" value="ELECTRON TRANSPORT PROTIN SCO1/SENC FAMILY MEMBER"/>
    <property type="match status" value="1"/>
</dbReference>
<dbReference type="GO" id="GO:0046872">
    <property type="term" value="F:metal ion binding"/>
    <property type="evidence" value="ECO:0007669"/>
    <property type="project" value="UniProtKB-KW"/>
</dbReference>
<evidence type="ECO:0000313" key="8">
    <source>
        <dbReference type="Proteomes" id="UP000429229"/>
    </source>
</evidence>
<feature type="disulfide bond" description="Redox-active" evidence="4">
    <location>
        <begin position="66"/>
        <end position="70"/>
    </location>
</feature>
<evidence type="ECO:0000256" key="1">
    <source>
        <dbReference type="ARBA" id="ARBA00010996"/>
    </source>
</evidence>
<dbReference type="FunFam" id="3.40.30.10:FF:000013">
    <property type="entry name" value="Blast:Protein SCO1 homolog, mitochondrial"/>
    <property type="match status" value="1"/>
</dbReference>
<dbReference type="EMBL" id="WTYR01000001">
    <property type="protein sequence ID" value="MXP10374.1"/>
    <property type="molecule type" value="Genomic_DNA"/>
</dbReference>
<dbReference type="PANTHER" id="PTHR12151:SF25">
    <property type="entry name" value="LINALOOL DEHYDRATASE_ISOMERASE DOMAIN-CONTAINING PROTEIN"/>
    <property type="match status" value="1"/>
</dbReference>
<comment type="similarity">
    <text evidence="1">Belongs to the SCO1/2 family.</text>
</comment>
<dbReference type="SUPFAM" id="SSF52833">
    <property type="entry name" value="Thioredoxin-like"/>
    <property type="match status" value="1"/>
</dbReference>
<comment type="caution">
    <text evidence="7">The sequence shown here is derived from an EMBL/GenBank/DDBJ whole genome shotgun (WGS) entry which is preliminary data.</text>
</comment>
<dbReference type="OrthoDB" id="9790194at2"/>
<dbReference type="RefSeq" id="WP_160616988.1">
    <property type="nucleotide sequence ID" value="NZ_WTYR01000001.1"/>
</dbReference>
<evidence type="ECO:0000256" key="3">
    <source>
        <dbReference type="PIRSR" id="PIRSR603782-1"/>
    </source>
</evidence>
<dbReference type="PROSITE" id="PS51352">
    <property type="entry name" value="THIOREDOXIN_2"/>
    <property type="match status" value="1"/>
</dbReference>
<dbReference type="InterPro" id="IPR036249">
    <property type="entry name" value="Thioredoxin-like_sf"/>
</dbReference>